<evidence type="ECO:0000313" key="5">
    <source>
        <dbReference type="Proteomes" id="UP001432046"/>
    </source>
</evidence>
<feature type="region of interest" description="Disordered" evidence="1">
    <location>
        <begin position="590"/>
        <end position="623"/>
    </location>
</feature>
<dbReference type="PANTHER" id="PTHR30441">
    <property type="entry name" value="DUF748 DOMAIN-CONTAINING PROTEIN"/>
    <property type="match status" value="1"/>
</dbReference>
<sequence>MRALRFAGAAIAAVIVIIALVAAVGIPTSYLTSGITERVERETGYKLAINGGAKIGLWPTVNVTLNDVVLQDPREREVNNRFAAASVEAEMTLSSLWSGRPDITDLIIVKPVINLPLQRERTRDHNPPAKSAASDNGGITIRHVSVSGGTIVFSNVRDRVENRIETLNADATIAADRKIVVTGDARASDKPLKFEIRATKPQAPLERQSVPAEFNIDAPGLLPAAIKANAELRLNGTVVMFNGVSGTLGDGGFTGWASVDFASNKPLVKLDLDFQRIAIAMTPSQSGTTQPLGTNSWSNASIDLGGLNYVDAQARISAAELVIGDGRFASAAIDASVDSGVLKGRLTNLGAYEGTANGDLTIDARGAAPTYALRLDLAGVRALPVLKSLAEFDKLDGRMQAKIALTSQGGSERAIVGNLGGTAFVVFQDGKIIGLNIAQMIRSLTTSTLSGWQESEELSTDLSQLSASFKIDKGQAVTTDLNLIGPLVKMSGVGTVDLNTRQIGFRVEPQLVMTTEGQGRAGNPVGLGIPVMVEGPWVSPRIYPEMQGILDNPEAAYAKLKEMGKGLFGANGQGLTQGLNQGLSGLSNLLNGAQGGGTGAKPGTGQPPGGGGQSNPLGGQLGETIGNLLQQGLSTMNQGNASRPSRNLAPSAPDAPPAADQPPPPNPPPGTTAEQHDNPAMNDVLRQLFNR</sequence>
<feature type="compositionally biased region" description="Pro residues" evidence="1">
    <location>
        <begin position="653"/>
        <end position="670"/>
    </location>
</feature>
<feature type="domain" description="AsmA" evidence="2">
    <location>
        <begin position="3"/>
        <end position="117"/>
    </location>
</feature>
<evidence type="ECO:0000313" key="3">
    <source>
        <dbReference type="EMBL" id="NVI49761.1"/>
    </source>
</evidence>
<reference evidence="3" key="1">
    <citation type="submission" date="2020-06" db="EMBL/GenBank/DDBJ databases">
        <title>Whole Genome Sequence of Bradyrhizobium sp. Strain 1S1.</title>
        <authorList>
            <person name="Bromfield E.S.P."/>
            <person name="Cloutier S."/>
        </authorList>
    </citation>
    <scope>NUCLEOTIDE SEQUENCE [LARGE SCALE GENOMIC DNA]</scope>
    <source>
        <strain evidence="3">1S1</strain>
    </source>
</reference>
<organism evidence="3">
    <name type="scientific">Bradyrhizobium septentrionale</name>
    <dbReference type="NCBI Taxonomy" id="1404411"/>
    <lineage>
        <taxon>Bacteria</taxon>
        <taxon>Pseudomonadati</taxon>
        <taxon>Pseudomonadota</taxon>
        <taxon>Alphaproteobacteria</taxon>
        <taxon>Hyphomicrobiales</taxon>
        <taxon>Nitrobacteraceae</taxon>
        <taxon>Bradyrhizobium</taxon>
    </lineage>
</organism>
<evidence type="ECO:0000259" key="2">
    <source>
        <dbReference type="Pfam" id="PF05170"/>
    </source>
</evidence>
<dbReference type="GO" id="GO:0090313">
    <property type="term" value="P:regulation of protein targeting to membrane"/>
    <property type="evidence" value="ECO:0007669"/>
    <property type="project" value="TreeGrafter"/>
</dbReference>
<feature type="compositionally biased region" description="Polar residues" evidence="1">
    <location>
        <begin position="635"/>
        <end position="645"/>
    </location>
</feature>
<gene>
    <name evidence="3" type="ORF">HAP48_044375</name>
    <name evidence="4" type="ORF">WDK88_01585</name>
</gene>
<keyword evidence="5" id="KW-1185">Reference proteome</keyword>
<dbReference type="Pfam" id="PF05170">
    <property type="entry name" value="AsmA"/>
    <property type="match status" value="2"/>
</dbReference>
<reference evidence="4" key="2">
    <citation type="journal article" date="2021" name="Int. J. Syst. Evol. Microbiol.">
        <title>Bradyrhizobium septentrionale sp. nov. (sv. septentrionale) and Bradyrhizobium quebecense sp. nov. (sv. septentrionale) associated with legumes native to Canada possess rearranged symbiosis genes and numerous insertion sequences.</title>
        <authorList>
            <person name="Bromfield E.S.P."/>
            <person name="Cloutier S."/>
        </authorList>
    </citation>
    <scope>NUCLEOTIDE SEQUENCE</scope>
    <source>
        <strain evidence="4">5S5</strain>
    </source>
</reference>
<reference evidence="4" key="3">
    <citation type="submission" date="2024-03" db="EMBL/GenBank/DDBJ databases">
        <authorList>
            <person name="Bromfield E.S.P."/>
            <person name="Cloutier S."/>
        </authorList>
    </citation>
    <scope>NUCLEOTIDE SEQUENCE</scope>
    <source>
        <strain evidence="4">5S5</strain>
    </source>
</reference>
<dbReference type="AlphaFoldDB" id="A0A973W8V4"/>
<name>A0A973W8V4_9BRAD</name>
<dbReference type="PANTHER" id="PTHR30441:SF4">
    <property type="entry name" value="PROTEIN ASMA"/>
    <property type="match status" value="1"/>
</dbReference>
<dbReference type="InterPro" id="IPR007844">
    <property type="entry name" value="AsmA"/>
</dbReference>
<dbReference type="Proteomes" id="UP001432046">
    <property type="component" value="Chromosome"/>
</dbReference>
<feature type="domain" description="AsmA" evidence="2">
    <location>
        <begin position="314"/>
        <end position="480"/>
    </location>
</feature>
<evidence type="ECO:0000313" key="4">
    <source>
        <dbReference type="EMBL" id="WXC80383.1"/>
    </source>
</evidence>
<dbReference type="InterPro" id="IPR052894">
    <property type="entry name" value="AsmA-related"/>
</dbReference>
<feature type="compositionally biased region" description="Gly residues" evidence="1">
    <location>
        <begin position="593"/>
        <end position="613"/>
    </location>
</feature>
<dbReference type="RefSeq" id="WP_166213352.1">
    <property type="nucleotide sequence ID" value="NZ_CP088285.1"/>
</dbReference>
<dbReference type="EMBL" id="CP147711">
    <property type="protein sequence ID" value="WXC80383.1"/>
    <property type="molecule type" value="Genomic_DNA"/>
</dbReference>
<proteinExistence type="predicted"/>
<dbReference type="GO" id="GO:0005886">
    <property type="term" value="C:plasma membrane"/>
    <property type="evidence" value="ECO:0007669"/>
    <property type="project" value="TreeGrafter"/>
</dbReference>
<dbReference type="EMBL" id="JAAOLE020000001">
    <property type="protein sequence ID" value="NVI49761.1"/>
    <property type="molecule type" value="Genomic_DNA"/>
</dbReference>
<feature type="region of interest" description="Disordered" evidence="1">
    <location>
        <begin position="635"/>
        <end position="691"/>
    </location>
</feature>
<accession>A0A973W8V4</accession>
<protein>
    <submittedName>
        <fullName evidence="3">AsmA family protein</fullName>
    </submittedName>
</protein>
<evidence type="ECO:0000256" key="1">
    <source>
        <dbReference type="SAM" id="MobiDB-lite"/>
    </source>
</evidence>